<evidence type="ECO:0000259" key="2">
    <source>
        <dbReference type="Pfam" id="PF04991"/>
    </source>
</evidence>
<dbReference type="PANTHER" id="PTHR43404">
    <property type="entry name" value="LIPOPOLYSACCHARIDE CHOLINEPHOSPHOTRANSFERASE LICD"/>
    <property type="match status" value="1"/>
</dbReference>
<reference evidence="3" key="2">
    <citation type="journal article" name="BMC Genomics">
        <title>New genome assemblies reveal patterns of domestication and adaptation across Brettanomyces (Dekkera) species.</title>
        <authorList>
            <person name="Roach M.J."/>
            <person name="Borneman A.R."/>
        </authorList>
    </citation>
    <scope>NUCLEOTIDE SEQUENCE</scope>
    <source>
        <strain evidence="3">UCD 2041</strain>
    </source>
</reference>
<reference evidence="3" key="1">
    <citation type="submission" date="2020-10" db="EMBL/GenBank/DDBJ databases">
        <authorList>
            <person name="Palmer J.M."/>
        </authorList>
    </citation>
    <scope>NUCLEOTIDE SEQUENCE</scope>
    <source>
        <strain evidence="3">UCD 2041</strain>
    </source>
</reference>
<dbReference type="EMBL" id="CP063135">
    <property type="protein sequence ID" value="QOU19950.1"/>
    <property type="molecule type" value="Genomic_DNA"/>
</dbReference>
<gene>
    <name evidence="3" type="ORF">BRETT_004597</name>
</gene>
<evidence type="ECO:0000313" key="4">
    <source>
        <dbReference type="Proteomes" id="UP000663131"/>
    </source>
</evidence>
<sequence length="731" mass="85904">MRNLYAPTKLGIRARNFIQHSCRKVEENDSVITDRQLEVLETVASGMEYGGKLQPARTLRGARRMVSRLAHAPKVAAGRLARWVRGIDLREPFEFCVSKRMEWAGLVALVCALLLCAQNADTMSLMNSFTSQEHWAVQTQKMQNFIYIDLAQVFPLARRLADNTKYDQRLPIGALYQQVIRELESSAGSLEGLAVDFHWADWMNLGNSGLIFEAYERQRRAHTQESFQKLWECIRSDDFMRRSQNPLLAQLKHSDAWIYGFQDPPERIDIITAKGFYEVAVAQRRRVGEQGLWDRYYGVRHAKWTRRSGTTIDLKRLARTIDATAARYVDPVSWDDPVPEEVYVPDEDMRWDLDAEVKKLQAKQDKTKQEKVHLQRLKQCQEAGGEAMFFFPINYLENDRSRSGDHTNFPFFQSVVDVARRRAEIHHMMRSYAKFMRQAGYQYWVFSGNAISWYFNGNNMPWDDDIDVRMSAKEMDRMTITHNATLVLEDPEEGDGMYYFYVSPWFGKETRLGNHIDARFIDVRRGLYIDITCLYEASMKSTEDILKQEHLFDFWGVEPDRRQDYLQQHTVLCDKNNNWFWEDHFRDQFRTLFEGTMVHMPYHYAEVLKYSYGEDVLRNPDFNGFRFFPEVGLWFSGQRCDFDQYQKLLDRGRAFDDNGMLTLEGACGDPDLLDQWRRIHPSIALHRAELVLLKQADRNHFKYSAHDMPLYWHDEFSDMLDFYESNGNANI</sequence>
<accession>A0A871RCV7</accession>
<evidence type="ECO:0000256" key="1">
    <source>
        <dbReference type="SAM" id="Coils"/>
    </source>
</evidence>
<dbReference type="PANTHER" id="PTHR43404:SF1">
    <property type="entry name" value="MNN4P"/>
    <property type="match status" value="1"/>
</dbReference>
<proteinExistence type="predicted"/>
<name>A0A871RCV7_DEKBR</name>
<dbReference type="KEGG" id="bbrx:BRETT_004597"/>
<feature type="coiled-coil region" evidence="1">
    <location>
        <begin position="350"/>
        <end position="377"/>
    </location>
</feature>
<dbReference type="InterPro" id="IPR007074">
    <property type="entry name" value="LicD/FKTN/FKRP_NTP_transf"/>
</dbReference>
<dbReference type="GO" id="GO:0009100">
    <property type="term" value="P:glycoprotein metabolic process"/>
    <property type="evidence" value="ECO:0007669"/>
    <property type="project" value="UniProtKB-ARBA"/>
</dbReference>
<keyword evidence="1" id="KW-0175">Coiled coil</keyword>
<dbReference type="InterPro" id="IPR052942">
    <property type="entry name" value="LPS_cholinephosphotransferase"/>
</dbReference>
<dbReference type="RefSeq" id="XP_041136443.1">
    <property type="nucleotide sequence ID" value="XM_041283091.1"/>
</dbReference>
<dbReference type="OrthoDB" id="444255at2759"/>
<evidence type="ECO:0000313" key="3">
    <source>
        <dbReference type="EMBL" id="QOU19950.1"/>
    </source>
</evidence>
<feature type="domain" description="LicD/FKTN/FKRP nucleotidyltransferase" evidence="2">
    <location>
        <begin position="438"/>
        <end position="545"/>
    </location>
</feature>
<dbReference type="AlphaFoldDB" id="A0A871RCV7"/>
<dbReference type="Proteomes" id="UP000663131">
    <property type="component" value="Chromosome 7"/>
</dbReference>
<dbReference type="Pfam" id="PF04991">
    <property type="entry name" value="LicD"/>
    <property type="match status" value="1"/>
</dbReference>
<dbReference type="GeneID" id="64576520"/>
<protein>
    <recommendedName>
        <fullName evidence="2">LicD/FKTN/FKRP nucleotidyltransferase domain-containing protein</fullName>
    </recommendedName>
</protein>
<organism evidence="3 4">
    <name type="scientific">Dekkera bruxellensis</name>
    <name type="common">Brettanomyces custersii</name>
    <dbReference type="NCBI Taxonomy" id="5007"/>
    <lineage>
        <taxon>Eukaryota</taxon>
        <taxon>Fungi</taxon>
        <taxon>Dikarya</taxon>
        <taxon>Ascomycota</taxon>
        <taxon>Saccharomycotina</taxon>
        <taxon>Pichiomycetes</taxon>
        <taxon>Pichiales</taxon>
        <taxon>Pichiaceae</taxon>
        <taxon>Brettanomyces</taxon>
    </lineage>
</organism>